<evidence type="ECO:0000256" key="3">
    <source>
        <dbReference type="ARBA" id="ARBA00022776"/>
    </source>
</evidence>
<organism evidence="9 10">
    <name type="scientific">Eucalyptus globulus</name>
    <name type="common">Tasmanian blue gum</name>
    <dbReference type="NCBI Taxonomy" id="34317"/>
    <lineage>
        <taxon>Eukaryota</taxon>
        <taxon>Viridiplantae</taxon>
        <taxon>Streptophyta</taxon>
        <taxon>Embryophyta</taxon>
        <taxon>Tracheophyta</taxon>
        <taxon>Spermatophyta</taxon>
        <taxon>Magnoliopsida</taxon>
        <taxon>eudicotyledons</taxon>
        <taxon>Gunneridae</taxon>
        <taxon>Pentapetalae</taxon>
        <taxon>rosids</taxon>
        <taxon>malvids</taxon>
        <taxon>Myrtales</taxon>
        <taxon>Myrtaceae</taxon>
        <taxon>Myrtoideae</taxon>
        <taxon>Eucalypteae</taxon>
        <taxon>Eucalyptus</taxon>
    </lineage>
</organism>
<evidence type="ECO:0000313" key="9">
    <source>
        <dbReference type="EMBL" id="KAL3744161.1"/>
    </source>
</evidence>
<feature type="compositionally biased region" description="Basic and acidic residues" evidence="7">
    <location>
        <begin position="1168"/>
        <end position="1177"/>
    </location>
</feature>
<sequence>MLSDLRRLVDRFFEGLAPRNLPPSSLAQCVGSAMDLGGNPLLSLVASDVYLFAPMAFVSLLHSVRKSVRSRQAAPEEDAGTGARAPAKSKRKCGRRGSGSRNLRHVGNDVVEEGEIDERLFFAVLEKLVLVMDLIHLDRFLDSLKSLVRTVAELPTMVPDSFCNPSVHRKLTNLCSRFLRATLRPEHGDRANSAVEVLKSLSPLIMLAKSEVRTFAFCVKKAVVNLPRYLVQKAPDKSELCALAMESIMEIFRALEHSDQVSFVEYVVKMTEGKSSFRLLAVDLIVPIVMSLKDPLGVQANEVNDPWGLRCLQVLVKRSSDSNSAIRARSLSNLVHLVGFFANDDRSCKILKEVLGIGDGIQCLDEKAAVRKAALNLVTKLTSFYSGSFDEVLLKTMGMACSDLLVSIRKAAVSALSEAFRKFPDGIVVTEWLHSVPRLISDNESSIQEECENLVLELVLEKISRVGLAGSIHNYSAPYKLHDKEKDFERQIDLLFPNGALGLLREICNGEVKNQLRPVVATALQNMIKWTAPQGAWFLLSEVSAYLPNAVDWQFLHHHWQLLDKTRLGCEMKTPLTHGDWHDDNDDPEFLFFLRTVCKQKALSAVEADALILRWVRQLLSKATQVIEKYISEDTQANEEGSFFIPPRSGNRRGRRSMTTSELLSQATIAAYTVGSLVIFCPSVDLSTVIPLLHKIITSGDLHPKSKLLPAPQVSLKHVAASLYIQGWLTMGKICFMGGKIAKRYILLFELEKSDSAILRNNLVVMMADFCVRYTALIDCHIAKITRCLGDPCELVRRQTFILLSRLLQRDYVKWRGVLFLRFLLSLVDESEKIRELADFLFGNILRVKAPFLAYNSFVEAIFVLNDCRAHGGHHSSQSSQSESRLLFSIRGTDEISRSKRMRIYTCLLKQMAPEHLLATFAKICAEIRAAASDGMLNIEDATGQSVLQDAFQILACKEIRLPTSQNFTLESPEMDDESNGSGGTSPTAAKGRVISQAVRKSLIRNTIPIFIELKRLLKSKNSPLTGSLMDCLRLLLKDYKNEIDEILVADKQLQRELLHDMQKHEFAKARSEAAETVAVMGKSGNNHTPQASNAPSGVSCQNKSSNELQSNSRVASALADAAAEATARSALRDVNRGTSTPPLSSLKVPRVRSCNGETGSRGTPSNRPREVPESLRRQPFGSDDEGSSLLMDRVLFCFT</sequence>
<dbReference type="GO" id="GO:0005634">
    <property type="term" value="C:nucleus"/>
    <property type="evidence" value="ECO:0007669"/>
    <property type="project" value="UniProtKB-SubCell"/>
</dbReference>
<dbReference type="GO" id="GO:0030261">
    <property type="term" value="P:chromosome condensation"/>
    <property type="evidence" value="ECO:0007669"/>
    <property type="project" value="UniProtKB-KW"/>
</dbReference>
<dbReference type="InterPro" id="IPR011989">
    <property type="entry name" value="ARM-like"/>
</dbReference>
<dbReference type="Proteomes" id="UP001634007">
    <property type="component" value="Unassembled WGS sequence"/>
</dbReference>
<keyword evidence="6" id="KW-0131">Cell cycle</keyword>
<dbReference type="SUPFAM" id="SSF48371">
    <property type="entry name" value="ARM repeat"/>
    <property type="match status" value="1"/>
</dbReference>
<dbReference type="AlphaFoldDB" id="A0ABD3L320"/>
<evidence type="ECO:0000256" key="2">
    <source>
        <dbReference type="ARBA" id="ARBA00022618"/>
    </source>
</evidence>
<reference evidence="9 10" key="1">
    <citation type="submission" date="2024-11" db="EMBL/GenBank/DDBJ databases">
        <title>Chromosome-level genome assembly of Eucalyptus globulus Labill. provides insights into its genome evolution.</title>
        <authorList>
            <person name="Li X."/>
        </authorList>
    </citation>
    <scope>NUCLEOTIDE SEQUENCE [LARGE SCALE GENOMIC DNA]</scope>
    <source>
        <strain evidence="9">CL2024</strain>
        <tissue evidence="9">Fresh tender leaves</tissue>
    </source>
</reference>
<comment type="subcellular location">
    <subcellularLocation>
        <location evidence="1">Nucleus</location>
    </subcellularLocation>
</comment>
<keyword evidence="3" id="KW-0498">Mitosis</keyword>
<evidence type="ECO:0000259" key="8">
    <source>
        <dbReference type="Pfam" id="PF12717"/>
    </source>
</evidence>
<feature type="region of interest" description="Disordered" evidence="7">
    <location>
        <begin position="71"/>
        <end position="100"/>
    </location>
</feature>
<evidence type="ECO:0000256" key="7">
    <source>
        <dbReference type="SAM" id="MobiDB-lite"/>
    </source>
</evidence>
<dbReference type="InterPro" id="IPR026971">
    <property type="entry name" value="CND1/NCAPD3"/>
</dbReference>
<keyword evidence="2" id="KW-0132">Cell division</keyword>
<dbReference type="Gene3D" id="1.25.10.10">
    <property type="entry name" value="Leucine-rich Repeat Variant"/>
    <property type="match status" value="1"/>
</dbReference>
<evidence type="ECO:0000313" key="10">
    <source>
        <dbReference type="Proteomes" id="UP001634007"/>
    </source>
</evidence>
<dbReference type="InterPro" id="IPR016024">
    <property type="entry name" value="ARM-type_fold"/>
</dbReference>
<feature type="region of interest" description="Disordered" evidence="7">
    <location>
        <begin position="1129"/>
        <end position="1186"/>
    </location>
</feature>
<keyword evidence="10" id="KW-1185">Reference proteome</keyword>
<comment type="caution">
    <text evidence="9">The sequence shown here is derived from an EMBL/GenBank/DDBJ whole genome shotgun (WGS) entry which is preliminary data.</text>
</comment>
<keyword evidence="5" id="KW-0539">Nucleus</keyword>
<protein>
    <recommendedName>
        <fullName evidence="8">Condensin complex subunit 1 C-terminal domain-containing protein</fullName>
    </recommendedName>
</protein>
<feature type="compositionally biased region" description="Polar residues" evidence="7">
    <location>
        <begin position="1156"/>
        <end position="1167"/>
    </location>
</feature>
<dbReference type="InterPro" id="IPR032682">
    <property type="entry name" value="Cnd1_C"/>
</dbReference>
<evidence type="ECO:0000256" key="4">
    <source>
        <dbReference type="ARBA" id="ARBA00023067"/>
    </source>
</evidence>
<name>A0ABD3L320_EUCGL</name>
<evidence type="ECO:0000256" key="1">
    <source>
        <dbReference type="ARBA" id="ARBA00004123"/>
    </source>
</evidence>
<dbReference type="Pfam" id="PF12717">
    <property type="entry name" value="Cnd1"/>
    <property type="match status" value="1"/>
</dbReference>
<keyword evidence="4" id="KW-0226">DNA condensation</keyword>
<feature type="region of interest" description="Disordered" evidence="7">
    <location>
        <begin position="970"/>
        <end position="991"/>
    </location>
</feature>
<evidence type="ECO:0000256" key="5">
    <source>
        <dbReference type="ARBA" id="ARBA00023242"/>
    </source>
</evidence>
<dbReference type="PANTHER" id="PTHR14222">
    <property type="entry name" value="CONDENSIN"/>
    <property type="match status" value="1"/>
</dbReference>
<proteinExistence type="predicted"/>
<feature type="compositionally biased region" description="Polar residues" evidence="7">
    <location>
        <begin position="1084"/>
        <end position="1111"/>
    </location>
</feature>
<dbReference type="PANTHER" id="PTHR14222:SF1">
    <property type="entry name" value="CONDENSIN-2 COMPLEX SUBUNIT D3"/>
    <property type="match status" value="1"/>
</dbReference>
<gene>
    <name evidence="9" type="ORF">ACJRO7_013423</name>
</gene>
<feature type="domain" description="Condensin complex subunit 1 C-terminal" evidence="8">
    <location>
        <begin position="759"/>
        <end position="936"/>
    </location>
</feature>
<feature type="region of interest" description="Disordered" evidence="7">
    <location>
        <begin position="1083"/>
        <end position="1111"/>
    </location>
</feature>
<evidence type="ECO:0000256" key="6">
    <source>
        <dbReference type="ARBA" id="ARBA00023306"/>
    </source>
</evidence>
<accession>A0ABD3L320</accession>
<dbReference type="EMBL" id="JBJKBG010000003">
    <property type="protein sequence ID" value="KAL3744161.1"/>
    <property type="molecule type" value="Genomic_DNA"/>
</dbReference>
<dbReference type="GO" id="GO:0051301">
    <property type="term" value="P:cell division"/>
    <property type="evidence" value="ECO:0007669"/>
    <property type="project" value="UniProtKB-KW"/>
</dbReference>